<dbReference type="Gene3D" id="1.20.1290.10">
    <property type="entry name" value="AhpD-like"/>
    <property type="match status" value="1"/>
</dbReference>
<dbReference type="AlphaFoldDB" id="A0A6J6XMI5"/>
<gene>
    <name evidence="1" type="ORF">UFOPK3001_00768</name>
    <name evidence="2" type="ORF">UFOPK3954_00988</name>
</gene>
<sequence>MGETWINAAADSSAESLLALRPDLAGHLEAFDSHAAASIGPRLRTLLEIRTAQLLRNEGYVASADPELVDQATNWYSHAALSDVERTSIEVCEAFLIDHHSITDDQILRLQHLLGEQGTVALLMNIAMLDGFTKFRRVFAVEGI</sequence>
<dbReference type="EMBL" id="CAFBON010000088">
    <property type="protein sequence ID" value="CAB4988117.1"/>
    <property type="molecule type" value="Genomic_DNA"/>
</dbReference>
<accession>A0A6J6XMI5</accession>
<dbReference type="SUPFAM" id="SSF69118">
    <property type="entry name" value="AhpD-like"/>
    <property type="match status" value="1"/>
</dbReference>
<dbReference type="EMBL" id="CAFAAJ010000037">
    <property type="protein sequence ID" value="CAB4798012.1"/>
    <property type="molecule type" value="Genomic_DNA"/>
</dbReference>
<evidence type="ECO:0000313" key="1">
    <source>
        <dbReference type="EMBL" id="CAB4798012.1"/>
    </source>
</evidence>
<reference evidence="1" key="1">
    <citation type="submission" date="2020-05" db="EMBL/GenBank/DDBJ databases">
        <authorList>
            <person name="Chiriac C."/>
            <person name="Salcher M."/>
            <person name="Ghai R."/>
            <person name="Kavagutti S V."/>
        </authorList>
    </citation>
    <scope>NUCLEOTIDE SEQUENCE</scope>
</reference>
<evidence type="ECO:0000313" key="2">
    <source>
        <dbReference type="EMBL" id="CAB4988117.1"/>
    </source>
</evidence>
<proteinExistence type="predicted"/>
<organism evidence="1">
    <name type="scientific">freshwater metagenome</name>
    <dbReference type="NCBI Taxonomy" id="449393"/>
    <lineage>
        <taxon>unclassified sequences</taxon>
        <taxon>metagenomes</taxon>
        <taxon>ecological metagenomes</taxon>
    </lineage>
</organism>
<name>A0A6J6XMI5_9ZZZZ</name>
<protein>
    <submittedName>
        <fullName evidence="1">Unannotated protein</fullName>
    </submittedName>
</protein>
<dbReference type="InterPro" id="IPR029032">
    <property type="entry name" value="AhpD-like"/>
</dbReference>